<reference evidence="1" key="1">
    <citation type="journal article" date="2020" name="Stud. Mycol.">
        <title>101 Dothideomycetes genomes: a test case for predicting lifestyles and emergence of pathogens.</title>
        <authorList>
            <person name="Haridas S."/>
            <person name="Albert R."/>
            <person name="Binder M."/>
            <person name="Bloem J."/>
            <person name="Labutti K."/>
            <person name="Salamov A."/>
            <person name="Andreopoulos B."/>
            <person name="Baker S."/>
            <person name="Barry K."/>
            <person name="Bills G."/>
            <person name="Bluhm B."/>
            <person name="Cannon C."/>
            <person name="Castanera R."/>
            <person name="Culley D."/>
            <person name="Daum C."/>
            <person name="Ezra D."/>
            <person name="Gonzalez J."/>
            <person name="Henrissat B."/>
            <person name="Kuo A."/>
            <person name="Liang C."/>
            <person name="Lipzen A."/>
            <person name="Lutzoni F."/>
            <person name="Magnuson J."/>
            <person name="Mondo S."/>
            <person name="Nolan M."/>
            <person name="Ohm R."/>
            <person name="Pangilinan J."/>
            <person name="Park H.-J."/>
            <person name="Ramirez L."/>
            <person name="Alfaro M."/>
            <person name="Sun H."/>
            <person name="Tritt A."/>
            <person name="Yoshinaga Y."/>
            <person name="Zwiers L.-H."/>
            <person name="Turgeon B."/>
            <person name="Goodwin S."/>
            <person name="Spatafora J."/>
            <person name="Crous P."/>
            <person name="Grigoriev I."/>
        </authorList>
    </citation>
    <scope>NUCLEOTIDE SEQUENCE</scope>
    <source>
        <strain evidence="1">CBS 627.86</strain>
    </source>
</reference>
<dbReference type="Proteomes" id="UP000799770">
    <property type="component" value="Unassembled WGS sequence"/>
</dbReference>
<protein>
    <submittedName>
        <fullName evidence="1">Uncharacterized protein</fullName>
    </submittedName>
</protein>
<proteinExistence type="predicted"/>
<dbReference type="EMBL" id="ML977310">
    <property type="protein sequence ID" value="KAF2123041.1"/>
    <property type="molecule type" value="Genomic_DNA"/>
</dbReference>
<evidence type="ECO:0000313" key="1">
    <source>
        <dbReference type="EMBL" id="KAF2123041.1"/>
    </source>
</evidence>
<name>A0A6A5ZXL0_9PLEO</name>
<keyword evidence="2" id="KW-1185">Reference proteome</keyword>
<organism evidence="1 2">
    <name type="scientific">Lophiotrema nucula</name>
    <dbReference type="NCBI Taxonomy" id="690887"/>
    <lineage>
        <taxon>Eukaryota</taxon>
        <taxon>Fungi</taxon>
        <taxon>Dikarya</taxon>
        <taxon>Ascomycota</taxon>
        <taxon>Pezizomycotina</taxon>
        <taxon>Dothideomycetes</taxon>
        <taxon>Pleosporomycetidae</taxon>
        <taxon>Pleosporales</taxon>
        <taxon>Lophiotremataceae</taxon>
        <taxon>Lophiotrema</taxon>
    </lineage>
</organism>
<evidence type="ECO:0000313" key="2">
    <source>
        <dbReference type="Proteomes" id="UP000799770"/>
    </source>
</evidence>
<sequence>MKDIFTQAANVISWLGEPESKEVEVQICALNSFVESLIPCTIDDQGDNSGWHLRMDSFEAVQRVVKDILPGLWGFFRNPYWGRIWVVEECTLPKQLLTLMYSTHTFHPKILAIGWSTIHVGN</sequence>
<dbReference type="AlphaFoldDB" id="A0A6A5ZXL0"/>
<gene>
    <name evidence="1" type="ORF">BDV96DRAFT_639590</name>
</gene>
<accession>A0A6A5ZXL0</accession>